<gene>
    <name evidence="1" type="ORF">NQ176_g4530</name>
</gene>
<evidence type="ECO:0000313" key="2">
    <source>
        <dbReference type="Proteomes" id="UP001143910"/>
    </source>
</evidence>
<evidence type="ECO:0000313" key="1">
    <source>
        <dbReference type="EMBL" id="KAJ2977159.1"/>
    </source>
</evidence>
<organism evidence="1 2">
    <name type="scientific">Zarea fungicola</name>
    <dbReference type="NCBI Taxonomy" id="93591"/>
    <lineage>
        <taxon>Eukaryota</taxon>
        <taxon>Fungi</taxon>
        <taxon>Dikarya</taxon>
        <taxon>Ascomycota</taxon>
        <taxon>Pezizomycotina</taxon>
        <taxon>Sordariomycetes</taxon>
        <taxon>Hypocreomycetidae</taxon>
        <taxon>Hypocreales</taxon>
        <taxon>Cordycipitaceae</taxon>
        <taxon>Zarea</taxon>
    </lineage>
</organism>
<proteinExistence type="predicted"/>
<name>A0ACC1NDM5_9HYPO</name>
<reference evidence="1" key="1">
    <citation type="submission" date="2022-08" db="EMBL/GenBank/DDBJ databases">
        <title>Genome Sequence of Lecanicillium fungicola.</title>
        <authorList>
            <person name="Buettner E."/>
        </authorList>
    </citation>
    <scope>NUCLEOTIDE SEQUENCE</scope>
    <source>
        <strain evidence="1">Babe33</strain>
    </source>
</reference>
<dbReference type="Proteomes" id="UP001143910">
    <property type="component" value="Unassembled WGS sequence"/>
</dbReference>
<accession>A0ACC1NDM5</accession>
<sequence>MTMMEQGSSQRDLLGIDSGPYLLQPLLENVPLSEDGSNGDTKINCIEYYDGNLYIGTSASELLHLVRIPPDPADANGKPMFISASRLAPAFSELIGGPRPGVQQILLLPRAGKACILCNSTVTFYSLPELTPIFESKQVRNCNWVGGIDLNESVISDDGKNDTDTVTILMSLKKKIQVVRIGDNPVPIKNIDFAASRLSVRRDAIACVADSSLYALLDVEKQLKIPLMSISSLEPPSSPEPQTQRPSVDAAGISRSASTAQPTRQPVPQSHARSSSLGVAVLGNLSHHEDQAKVGVAIPHVPSSPDPPGTPKSGSFTEKALPDAPCESPPRKSLEVALRRTALWPHIVSPTPEEFLVVTGTSPDEVGIGMFINLDGDITRPTISFEKYPEQVVLDGGSANLMASRSGLPDDGDGYVLASLDLEDRAGSRYGLEIQRADAGNEAHPERHWLFAPGYEAKFPYGIRSLLGSEETLFEEIVKKLSEKRFSSFPSPMRTSVSSIKSIDSRTAGPMERLSKEQELFDRNSDSQDDDSLSDGWESSRISEGEEFTQRLAKVSTRLVTWSGDKIWWTVRNPLIIQLENTLGALDESQLLPDKLNKEAVFATIARIRNQEAKTELEFITFRYMRQKAGILLLGALLLAPPHGELSDTEVNAMEEIFTDSQLDPRVVLSLIPQVRNEIIEGKNGIWIYGGVKKVTELILCSAQFESIAENSIGNLESRTLHFLRRFLASWRKMKGFGSIPDEREVFRTVEAAFLLVLLELDRRAPKALGRHNPVKTELHDLVDRGVDCFDRAVDILESHHRLFILSRLYQSRKMAGDVLATWRRIVEGERDDGQEFEDGEVRIKDYLAKVSNQALVKEYGVWLAQRNPKLGVEIFAEDKAKAAKFEPTQVVEILRSEAPTAVKYFLEHLTFGKGHTEYINELIFYYLDIVIGDLEASETSRNAVMISYAAYKALQAPKPTYHQFLTANTPDDDEVWQSRLRLLQLLGGANEYNTTSIQERMDSLPGDLLVPEMIILAGKENHHEQALHLLVHKLGDYDSAVSYCLRGSTNVFSTPAALSQRRIHAALPLTTEEQQQLFYGVLREFLAIEDASERVEQTGALLERFGGWFDLDEVLGLIPDSWSLDVVAGFLVGALRRLVRERHEAKVASALSGALNLRVTYDLITSNDVKGPIKIDAEVFVETA</sequence>
<protein>
    <submittedName>
        <fullName evidence="1">Uncharacterized protein</fullName>
    </submittedName>
</protein>
<comment type="caution">
    <text evidence="1">The sequence shown here is derived from an EMBL/GenBank/DDBJ whole genome shotgun (WGS) entry which is preliminary data.</text>
</comment>
<dbReference type="EMBL" id="JANJQO010000500">
    <property type="protein sequence ID" value="KAJ2977159.1"/>
    <property type="molecule type" value="Genomic_DNA"/>
</dbReference>
<keyword evidence="2" id="KW-1185">Reference proteome</keyword>